<dbReference type="NCBIfam" id="TIGR04529">
    <property type="entry name" value="MTB_hemophore"/>
    <property type="match status" value="1"/>
</dbReference>
<dbReference type="Gene3D" id="1.20.20.20">
    <property type="entry name" value="Haemophore, haem-binding domain"/>
    <property type="match status" value="1"/>
</dbReference>
<dbReference type="InterPro" id="IPR032407">
    <property type="entry name" value="MHB"/>
</dbReference>
<dbReference type="InterPro" id="IPR038378">
    <property type="entry name" value="MHB_sf"/>
</dbReference>
<dbReference type="OrthoDB" id="4557490at2"/>
<sequence>MSSTHSRPRRTIAAAGAFGALTAVSVWLFPATAAAAPADMVAPLLTSTCTFDQVDAALHDKAPALAQFLDQNPDTKAELRAKFDQPVEARQAEFDAYVRANPEAAAQAENDPRAGGIAAAIQAVAESCHNY</sequence>
<reference evidence="1 2" key="1">
    <citation type="submission" date="2018-06" db="EMBL/GenBank/DDBJ databases">
        <authorList>
            <consortium name="Pathogen Informatics"/>
            <person name="Doyle S."/>
        </authorList>
    </citation>
    <scope>NUCLEOTIDE SEQUENCE [LARGE SCALE GENOMIC DNA]</scope>
    <source>
        <strain evidence="1 2">NCTC1934</strain>
    </source>
</reference>
<evidence type="ECO:0000313" key="2">
    <source>
        <dbReference type="Proteomes" id="UP000255467"/>
    </source>
</evidence>
<name>A0A378YIB6_9NOCA</name>
<dbReference type="AlphaFoldDB" id="A0A378YIB6"/>
<dbReference type="RefSeq" id="WP_029930948.1">
    <property type="nucleotide sequence ID" value="NZ_JADLPU010000002.1"/>
</dbReference>
<dbReference type="STRING" id="1406858.GCA_000710895_02288"/>
<proteinExistence type="predicted"/>
<dbReference type="Proteomes" id="UP000255467">
    <property type="component" value="Unassembled WGS sequence"/>
</dbReference>
<gene>
    <name evidence="1" type="ORF">NCTC1934_02449</name>
</gene>
<evidence type="ECO:0000313" key="1">
    <source>
        <dbReference type="EMBL" id="SUA76231.1"/>
    </source>
</evidence>
<dbReference type="GO" id="GO:0020037">
    <property type="term" value="F:heme binding"/>
    <property type="evidence" value="ECO:0007669"/>
    <property type="project" value="InterPro"/>
</dbReference>
<dbReference type="EMBL" id="UGRY01000002">
    <property type="protein sequence ID" value="SUA76231.1"/>
    <property type="molecule type" value="Genomic_DNA"/>
</dbReference>
<accession>A0A378YIB6</accession>
<protein>
    <submittedName>
        <fullName evidence="1">Uncharacterized protein</fullName>
    </submittedName>
</protein>
<keyword evidence="2" id="KW-1185">Reference proteome</keyword>
<organism evidence="1 2">
    <name type="scientific">Nocardia otitidiscaviarum</name>
    <dbReference type="NCBI Taxonomy" id="1823"/>
    <lineage>
        <taxon>Bacteria</taxon>
        <taxon>Bacillati</taxon>
        <taxon>Actinomycetota</taxon>
        <taxon>Actinomycetes</taxon>
        <taxon>Mycobacteriales</taxon>
        <taxon>Nocardiaceae</taxon>
        <taxon>Nocardia</taxon>
    </lineage>
</organism>